<sequence>MHCVVVGVMSRPHSRSPIHPFRSSSLYRRSPDRCYSSSLSQDTAGFDPRSPVDCRSPAEPGQLGMGRPSQRLRLSEEYVHDSRRRARSPNHWREPRSGCGGWESLPVEVGDPQRNFYPIPQLEYAERRRLSPKKRFHNPKDSSSWRPGPHDDLQRFKDGRTPLSPLRFSHGEFPASRYESATHKMVPSPEWNRAQRSVGSEPIPDQACQKSPRHCSRPKQGCSEWLEAHDIPGRDITDMEAFRFSMEFCGRSSYLERCMEPRFKRSSEWRTNALWGHRKSAERAPLIVEHDHGIANRGISREPNGEWRASNCDRDRDCDRNRAYTREGPLDRYQWAGSQPCQDMPNLGRNAVCTGRSLGKRSPNLCKGRLGVAPPTSSRLHYLPEFREQQEFDSNGDVDLRQTEPVEPMERGVPHRPPVGLGDQQDRKVKQKRTFRQSGPRSPGAEAAPKGTPQETLTIKVDMQWPAAQNRPSCFSSDRQLSLDLINVGRQRLDFLPMLEHSGSSQETMLHSGTFAQEIISLVHQVKENYFKGESLTLNERFSSVNSNQSEEDGAQPSSPWAHRRIDLSQSELKTQPTLKKQRRHQLADNPGDLRHDLERRRQERLEGVKITIPGGIFSHPSLLAESVVSDDEDGDELASSGHNWPEEVVERAAGHWNRETGSLVQKRPCFVQEGIGPPRKSSRPQNRRGQRRQQNWSSTSGQESGLLG</sequence>
<feature type="region of interest" description="Disordered" evidence="2">
    <location>
        <begin position="544"/>
        <end position="563"/>
    </location>
</feature>
<dbReference type="PANTHER" id="PTHR15268:SF17">
    <property type="entry name" value="BCLAF1 AND THRAP3 FAMILY MEMBER 3"/>
    <property type="match status" value="1"/>
</dbReference>
<evidence type="ECO:0000313" key="4">
    <source>
        <dbReference type="Proteomes" id="UP001152622"/>
    </source>
</evidence>
<dbReference type="AlphaFoldDB" id="A0A9Q1IKY0"/>
<feature type="region of interest" description="Disordered" evidence="2">
    <location>
        <begin position="32"/>
        <end position="105"/>
    </location>
</feature>
<feature type="region of interest" description="Disordered" evidence="2">
    <location>
        <begin position="571"/>
        <end position="598"/>
    </location>
</feature>
<comment type="caution">
    <text evidence="3">The sequence shown here is derived from an EMBL/GenBank/DDBJ whole genome shotgun (WGS) entry which is preliminary data.</text>
</comment>
<keyword evidence="4" id="KW-1185">Reference proteome</keyword>
<dbReference type="InterPro" id="IPR029199">
    <property type="entry name" value="THRAP3_BCLAF1"/>
</dbReference>
<proteinExistence type="inferred from homology"/>
<reference evidence="3" key="1">
    <citation type="journal article" date="2023" name="Science">
        <title>Genome structures resolve the early diversification of teleost fishes.</title>
        <authorList>
            <person name="Parey E."/>
            <person name="Louis A."/>
            <person name="Montfort J."/>
            <person name="Bouchez O."/>
            <person name="Roques C."/>
            <person name="Iampietro C."/>
            <person name="Lluch J."/>
            <person name="Castinel A."/>
            <person name="Donnadieu C."/>
            <person name="Desvignes T."/>
            <person name="Floi Bucao C."/>
            <person name="Jouanno E."/>
            <person name="Wen M."/>
            <person name="Mejri S."/>
            <person name="Dirks R."/>
            <person name="Jansen H."/>
            <person name="Henkel C."/>
            <person name="Chen W.J."/>
            <person name="Zahm M."/>
            <person name="Cabau C."/>
            <person name="Klopp C."/>
            <person name="Thompson A.W."/>
            <person name="Robinson-Rechavi M."/>
            <person name="Braasch I."/>
            <person name="Lecointre G."/>
            <person name="Bobe J."/>
            <person name="Postlethwait J.H."/>
            <person name="Berthelot C."/>
            <person name="Roest Crollius H."/>
            <person name="Guiguen Y."/>
        </authorList>
    </citation>
    <scope>NUCLEOTIDE SEQUENCE</scope>
    <source>
        <strain evidence="3">WJC10195</strain>
    </source>
</reference>
<dbReference type="GO" id="GO:0003677">
    <property type="term" value="F:DNA binding"/>
    <property type="evidence" value="ECO:0007669"/>
    <property type="project" value="TreeGrafter"/>
</dbReference>
<dbReference type="Pfam" id="PF15440">
    <property type="entry name" value="THRAP3_BCLAF1"/>
    <property type="match status" value="1"/>
</dbReference>
<protein>
    <submittedName>
        <fullName evidence="3">Uncharacterized protein</fullName>
    </submittedName>
</protein>
<dbReference type="GO" id="GO:0016592">
    <property type="term" value="C:mediator complex"/>
    <property type="evidence" value="ECO:0007669"/>
    <property type="project" value="TreeGrafter"/>
</dbReference>
<feature type="compositionally biased region" description="Basic and acidic residues" evidence="2">
    <location>
        <begin position="398"/>
        <end position="413"/>
    </location>
</feature>
<evidence type="ECO:0000256" key="2">
    <source>
        <dbReference type="SAM" id="MobiDB-lite"/>
    </source>
</evidence>
<feature type="region of interest" description="Disordered" evidence="2">
    <location>
        <begin position="195"/>
        <end position="215"/>
    </location>
</feature>
<feature type="compositionally biased region" description="Basic and acidic residues" evidence="2">
    <location>
        <begin position="148"/>
        <end position="160"/>
    </location>
</feature>
<name>A0A9Q1IKY0_SYNKA</name>
<feature type="compositionally biased region" description="Basic residues" evidence="2">
    <location>
        <begin position="681"/>
        <end position="692"/>
    </location>
</feature>
<feature type="region of interest" description="Disordered" evidence="2">
    <location>
        <begin position="659"/>
        <end position="709"/>
    </location>
</feature>
<comment type="similarity">
    <text evidence="1">Belongs to the BCLAF1/THRAP3 family.</text>
</comment>
<dbReference type="PANTHER" id="PTHR15268">
    <property type="entry name" value="THRAP3/BCLAF1"/>
    <property type="match status" value="1"/>
</dbReference>
<accession>A0A9Q1IKY0</accession>
<evidence type="ECO:0000313" key="3">
    <source>
        <dbReference type="EMBL" id="KAJ8344426.1"/>
    </source>
</evidence>
<dbReference type="OrthoDB" id="9935637at2759"/>
<dbReference type="GO" id="GO:0045944">
    <property type="term" value="P:positive regulation of transcription by RNA polymerase II"/>
    <property type="evidence" value="ECO:0007669"/>
    <property type="project" value="TreeGrafter"/>
</dbReference>
<organism evidence="3 4">
    <name type="scientific">Synaphobranchus kaupii</name>
    <name type="common">Kaup's arrowtooth eel</name>
    <dbReference type="NCBI Taxonomy" id="118154"/>
    <lineage>
        <taxon>Eukaryota</taxon>
        <taxon>Metazoa</taxon>
        <taxon>Chordata</taxon>
        <taxon>Craniata</taxon>
        <taxon>Vertebrata</taxon>
        <taxon>Euteleostomi</taxon>
        <taxon>Actinopterygii</taxon>
        <taxon>Neopterygii</taxon>
        <taxon>Teleostei</taxon>
        <taxon>Anguilliformes</taxon>
        <taxon>Synaphobranchidae</taxon>
        <taxon>Synaphobranchus</taxon>
    </lineage>
</organism>
<gene>
    <name evidence="3" type="ORF">SKAU_G00317550</name>
</gene>
<feature type="region of interest" description="Disordered" evidence="2">
    <location>
        <begin position="387"/>
        <end position="454"/>
    </location>
</feature>
<dbReference type="EMBL" id="JAINUF010000013">
    <property type="protein sequence ID" value="KAJ8344426.1"/>
    <property type="molecule type" value="Genomic_DNA"/>
</dbReference>
<evidence type="ECO:0000256" key="1">
    <source>
        <dbReference type="ARBA" id="ARBA00006481"/>
    </source>
</evidence>
<feature type="compositionally biased region" description="Polar residues" evidence="2">
    <location>
        <begin position="700"/>
        <end position="709"/>
    </location>
</feature>
<dbReference type="GO" id="GO:0003712">
    <property type="term" value="F:transcription coregulator activity"/>
    <property type="evidence" value="ECO:0007669"/>
    <property type="project" value="TreeGrafter"/>
</dbReference>
<dbReference type="Proteomes" id="UP001152622">
    <property type="component" value="Chromosome 13"/>
</dbReference>
<feature type="region of interest" description="Disordered" evidence="2">
    <location>
        <begin position="128"/>
        <end position="168"/>
    </location>
</feature>